<dbReference type="PROSITE" id="PS51257">
    <property type="entry name" value="PROKAR_LIPOPROTEIN"/>
    <property type="match status" value="1"/>
</dbReference>
<accession>A0A9E8MXE8</accession>
<sequence>MKSIAALCIATLLLGCNTSKNTTTENTTDGLETPATVIVSATPKMSEIVSTSEVKEIVSFHGFR</sequence>
<dbReference type="KEGG" id="lnu:N7U66_07965"/>
<organism evidence="1 2">
    <name type="scientific">Lacinutrix neustonica</name>
    <dbReference type="NCBI Taxonomy" id="2980107"/>
    <lineage>
        <taxon>Bacteria</taxon>
        <taxon>Pseudomonadati</taxon>
        <taxon>Bacteroidota</taxon>
        <taxon>Flavobacteriia</taxon>
        <taxon>Flavobacteriales</taxon>
        <taxon>Flavobacteriaceae</taxon>
        <taxon>Lacinutrix</taxon>
    </lineage>
</organism>
<protein>
    <submittedName>
        <fullName evidence="1">Uncharacterized protein</fullName>
    </submittedName>
</protein>
<dbReference type="RefSeq" id="WP_267678016.1">
    <property type="nucleotide sequence ID" value="NZ_CP113088.1"/>
</dbReference>
<reference evidence="1" key="1">
    <citation type="submission" date="2022-11" db="EMBL/GenBank/DDBJ databases">
        <title>Lacinutrix neustonica HL-RS19T sp. nov., isolated from the surface microlayer sample of brackish Lake Shihwa.</title>
        <authorList>
            <person name="Choi J.Y."/>
            <person name="Hwang C.Y."/>
        </authorList>
    </citation>
    <scope>NUCLEOTIDE SEQUENCE</scope>
    <source>
        <strain evidence="1">HL-RS19</strain>
    </source>
</reference>
<evidence type="ECO:0000313" key="1">
    <source>
        <dbReference type="EMBL" id="WAC03433.1"/>
    </source>
</evidence>
<proteinExistence type="predicted"/>
<name>A0A9E8MXE8_9FLAO</name>
<evidence type="ECO:0000313" key="2">
    <source>
        <dbReference type="Proteomes" id="UP001164705"/>
    </source>
</evidence>
<dbReference type="AlphaFoldDB" id="A0A9E8MXE8"/>
<gene>
    <name evidence="1" type="ORF">N7U66_07965</name>
</gene>
<dbReference type="Proteomes" id="UP001164705">
    <property type="component" value="Chromosome"/>
</dbReference>
<keyword evidence="2" id="KW-1185">Reference proteome</keyword>
<dbReference type="EMBL" id="CP113088">
    <property type="protein sequence ID" value="WAC03433.1"/>
    <property type="molecule type" value="Genomic_DNA"/>
</dbReference>